<dbReference type="Gene3D" id="2.40.160.50">
    <property type="entry name" value="membrane protein fhac: a member of the omp85/tpsb transporter family"/>
    <property type="match status" value="1"/>
</dbReference>
<dbReference type="Proteomes" id="UP000009073">
    <property type="component" value="Chromosome"/>
</dbReference>
<keyword evidence="6 11" id="KW-0732">Signal</keyword>
<reference evidence="15 16" key="2">
    <citation type="journal article" date="2011" name="Stand. Genomic Sci.">
        <title>Complete genome sequence of Tolumonas auensis type strain (TA 4).</title>
        <authorList>
            <person name="Chertkov O."/>
            <person name="Copeland A."/>
            <person name="Lucas S."/>
            <person name="Lapidus A."/>
            <person name="Berry K.W."/>
            <person name="Detter J.C."/>
            <person name="Del Rio T.G."/>
            <person name="Hammon N."/>
            <person name="Dalin E."/>
            <person name="Tice H."/>
            <person name="Pitluck S."/>
            <person name="Richardson P."/>
            <person name="Bruce D."/>
            <person name="Goodwin L."/>
            <person name="Han C."/>
            <person name="Tapia R."/>
            <person name="Saunders E."/>
            <person name="Schmutz J."/>
            <person name="Brettin T."/>
            <person name="Larimer F."/>
            <person name="Land M."/>
            <person name="Hauser L."/>
            <person name="Spring S."/>
            <person name="Rohde M."/>
            <person name="Kyrpides N.C."/>
            <person name="Ivanova N."/>
            <person name="Goker M."/>
            <person name="Beller H.R."/>
            <person name="Klenk H.P."/>
            <person name="Woyke T."/>
        </authorList>
    </citation>
    <scope>NUCLEOTIDE SEQUENCE [LARGE SCALE GENOMIC DNA]</scope>
    <source>
        <strain evidence="16">DSM 9187 / TA4</strain>
    </source>
</reference>
<keyword evidence="5" id="KW-0812">Transmembrane</keyword>
<feature type="domain" description="Bacterial surface antigen (D15)" evidence="12">
    <location>
        <begin position="271"/>
        <end position="576"/>
    </location>
</feature>
<reference evidence="16" key="1">
    <citation type="submission" date="2009-05" db="EMBL/GenBank/DDBJ databases">
        <title>Complete sequence of Tolumonas auensis DSM 9187.</title>
        <authorList>
            <consortium name="US DOE Joint Genome Institute"/>
            <person name="Lucas S."/>
            <person name="Copeland A."/>
            <person name="Lapidus A."/>
            <person name="Glavina del Rio T."/>
            <person name="Tice H."/>
            <person name="Bruce D."/>
            <person name="Goodwin L."/>
            <person name="Pitluck S."/>
            <person name="Chertkov O."/>
            <person name="Brettin T."/>
            <person name="Detter J.C."/>
            <person name="Han C."/>
            <person name="Larimer F."/>
            <person name="Land M."/>
            <person name="Hauser L."/>
            <person name="Kyrpides N."/>
            <person name="Mikhailova N."/>
            <person name="Spring S."/>
            <person name="Beller H."/>
        </authorList>
    </citation>
    <scope>NUCLEOTIDE SEQUENCE [LARGE SCALE GENOMIC DNA]</scope>
    <source>
        <strain evidence="16">DSM 9187 / TA4</strain>
    </source>
</reference>
<dbReference type="GO" id="GO:0009306">
    <property type="term" value="P:protein secretion"/>
    <property type="evidence" value="ECO:0007669"/>
    <property type="project" value="TreeGrafter"/>
</dbReference>
<evidence type="ECO:0000256" key="2">
    <source>
        <dbReference type="ARBA" id="ARBA00010248"/>
    </source>
</evidence>
<dbReference type="Pfam" id="PF17243">
    <property type="entry name" value="POTRA_TamA_1"/>
    <property type="match status" value="1"/>
</dbReference>
<comment type="subcellular location">
    <subcellularLocation>
        <location evidence="1">Cell outer membrane</location>
    </subcellularLocation>
</comment>
<evidence type="ECO:0000256" key="9">
    <source>
        <dbReference type="ARBA" id="ARBA00033063"/>
    </source>
</evidence>
<evidence type="ECO:0000256" key="10">
    <source>
        <dbReference type="ARBA" id="ARBA00093548"/>
    </source>
</evidence>
<feature type="signal peptide" evidence="11">
    <location>
        <begin position="1"/>
        <end position="30"/>
    </location>
</feature>
<dbReference type="GO" id="GO:0097347">
    <property type="term" value="C:TAM protein secretion complex"/>
    <property type="evidence" value="ECO:0007669"/>
    <property type="project" value="TreeGrafter"/>
</dbReference>
<evidence type="ECO:0000256" key="11">
    <source>
        <dbReference type="SAM" id="SignalP"/>
    </source>
</evidence>
<dbReference type="InterPro" id="IPR010827">
    <property type="entry name" value="BamA/TamA_POTRA"/>
</dbReference>
<evidence type="ECO:0000256" key="3">
    <source>
        <dbReference type="ARBA" id="ARBA00015419"/>
    </source>
</evidence>
<keyword evidence="7" id="KW-0472">Membrane</keyword>
<dbReference type="AlphaFoldDB" id="C4LDD3"/>
<dbReference type="Pfam" id="PF01103">
    <property type="entry name" value="Omp85"/>
    <property type="match status" value="1"/>
</dbReference>
<dbReference type="PANTHER" id="PTHR12815:SF47">
    <property type="entry name" value="TRANSLOCATION AND ASSEMBLY MODULE SUBUNIT TAMA"/>
    <property type="match status" value="1"/>
</dbReference>
<dbReference type="KEGG" id="tau:Tola_1103"/>
<evidence type="ECO:0000256" key="5">
    <source>
        <dbReference type="ARBA" id="ARBA00022692"/>
    </source>
</evidence>
<evidence type="ECO:0000313" key="16">
    <source>
        <dbReference type="Proteomes" id="UP000009073"/>
    </source>
</evidence>
<evidence type="ECO:0000256" key="6">
    <source>
        <dbReference type="ARBA" id="ARBA00022729"/>
    </source>
</evidence>
<evidence type="ECO:0000259" key="13">
    <source>
        <dbReference type="Pfam" id="PF07244"/>
    </source>
</evidence>
<dbReference type="Pfam" id="PF07244">
    <property type="entry name" value="POTRA"/>
    <property type="match status" value="1"/>
</dbReference>
<dbReference type="GO" id="GO:0009279">
    <property type="term" value="C:cell outer membrane"/>
    <property type="evidence" value="ECO:0007669"/>
    <property type="project" value="UniProtKB-SubCell"/>
</dbReference>
<dbReference type="InterPro" id="IPR035243">
    <property type="entry name" value="TamA_POTRA_Dom_1"/>
</dbReference>
<feature type="domain" description="TamA POTRA" evidence="14">
    <location>
        <begin position="35"/>
        <end position="106"/>
    </location>
</feature>
<proteinExistence type="inferred from homology"/>
<evidence type="ECO:0000256" key="4">
    <source>
        <dbReference type="ARBA" id="ARBA00022452"/>
    </source>
</evidence>
<keyword evidence="4" id="KW-1134">Transmembrane beta strand</keyword>
<gene>
    <name evidence="15" type="ordered locus">Tola_1103</name>
</gene>
<evidence type="ECO:0000256" key="1">
    <source>
        <dbReference type="ARBA" id="ARBA00004442"/>
    </source>
</evidence>
<keyword evidence="16" id="KW-1185">Reference proteome</keyword>
<dbReference type="eggNOG" id="COG0729">
    <property type="taxonomic scope" value="Bacteria"/>
</dbReference>
<evidence type="ECO:0000313" key="15">
    <source>
        <dbReference type="EMBL" id="ACQ92729.1"/>
    </source>
</evidence>
<dbReference type="OrthoDB" id="9803054at2"/>
<organism evidence="15 16">
    <name type="scientific">Tolumonas auensis (strain DSM 9187 / NBRC 110442 / TA 4)</name>
    <dbReference type="NCBI Taxonomy" id="595494"/>
    <lineage>
        <taxon>Bacteria</taxon>
        <taxon>Pseudomonadati</taxon>
        <taxon>Pseudomonadota</taxon>
        <taxon>Gammaproteobacteria</taxon>
        <taxon>Aeromonadales</taxon>
        <taxon>Aeromonadaceae</taxon>
        <taxon>Tolumonas</taxon>
    </lineage>
</organism>
<accession>C4LDD3</accession>
<comment type="subunit">
    <text evidence="10">Interacts with TamB to form the translocation and assembly module (TAM).</text>
</comment>
<dbReference type="Gene3D" id="3.10.20.310">
    <property type="entry name" value="membrane protein fhac"/>
    <property type="match status" value="3"/>
</dbReference>
<feature type="chain" id="PRO_5002938980" description="Translocation and assembly module subunit TamA" evidence="11">
    <location>
        <begin position="31"/>
        <end position="579"/>
    </location>
</feature>
<dbReference type="EMBL" id="CP001616">
    <property type="protein sequence ID" value="ACQ92729.1"/>
    <property type="molecule type" value="Genomic_DNA"/>
</dbReference>
<protein>
    <recommendedName>
        <fullName evidence="3">Translocation and assembly module subunit TamA</fullName>
    </recommendedName>
    <alternativeName>
        <fullName evidence="9">Autotransporter assembly factor TamA</fullName>
    </alternativeName>
</protein>
<name>C4LDD3_TOLAT</name>
<evidence type="ECO:0000259" key="14">
    <source>
        <dbReference type="Pfam" id="PF17243"/>
    </source>
</evidence>
<dbReference type="InterPro" id="IPR039910">
    <property type="entry name" value="D15-like"/>
</dbReference>
<comment type="similarity">
    <text evidence="2">Belongs to the TamA family.</text>
</comment>
<dbReference type="HOGENOM" id="CLU_018618_1_0_6"/>
<feature type="domain" description="POTRA" evidence="13">
    <location>
        <begin position="111"/>
        <end position="191"/>
    </location>
</feature>
<sequence>MSGDSLKYKKYRNYLIAVCLFLGGISSALATPVTYDVRGVKGELLDNVNYYLAALPVIDSQRVEGREKKITEAIRKSLQAVGYYSPTIDFKYPDEKSHTLQVQIEPGKPVKVRQIQIELYDDAQKDADFLKILSSLDLETGAVLHHGKYENIKRRLKTLAATHGYFDAKIVRSDVQVYPRDEVADINIVFNSGHRYRFGAITIDGIPQTKLIQPLLRFKQGDAFDTLKLAELSQSLSQTRYFQVVDVHPQISQAEDYQIPVMVHLEKKKPNQMETGLGFSTDEGPRVQWNWERPWVNDYGHRFSSQIKVAQTTQTVDFSYRIPNKNPIDDYYQLQTTYENVAQDDTRSQKIEAGLHYWTTLMGQWQRDYFFKTAYEKYEQGEDSGNSLLFMPGASITRVRSKGGIDPYWGDQQILSVMFSDPVWASDTRFVKVWGRTKWLRTYASNHRFIFRAEQGALLWGNLSEIPASQRFFTGGDQTVRGFAYESISPLDSSGQLSGALNTTVGSLEYNYQIAPKWRIATFVDAGTATNDYQEPWKIGTGIGGRWLTPVGQLRFDLAFGVSEESVPFRLHFALGPEL</sequence>
<dbReference type="PANTHER" id="PTHR12815">
    <property type="entry name" value="SORTING AND ASSEMBLY MACHINERY SAMM50 PROTEIN FAMILY MEMBER"/>
    <property type="match status" value="1"/>
</dbReference>
<evidence type="ECO:0000256" key="8">
    <source>
        <dbReference type="ARBA" id="ARBA00023237"/>
    </source>
</evidence>
<dbReference type="STRING" id="595494.Tola_1103"/>
<evidence type="ECO:0000259" key="12">
    <source>
        <dbReference type="Pfam" id="PF01103"/>
    </source>
</evidence>
<evidence type="ECO:0000256" key="7">
    <source>
        <dbReference type="ARBA" id="ARBA00023136"/>
    </source>
</evidence>
<keyword evidence="8" id="KW-0998">Cell outer membrane</keyword>
<dbReference type="InterPro" id="IPR000184">
    <property type="entry name" value="Bac_surfAg_D15"/>
</dbReference>